<protein>
    <submittedName>
        <fullName evidence="8">Histidine kinase</fullName>
        <ecNumber evidence="8">2.7.13.3</ecNumber>
    </submittedName>
</protein>
<dbReference type="GO" id="GO:0004673">
    <property type="term" value="F:protein histidine kinase activity"/>
    <property type="evidence" value="ECO:0007669"/>
    <property type="project" value="UniProtKB-EC"/>
</dbReference>
<keyword evidence="3" id="KW-0547">Nucleotide-binding</keyword>
<evidence type="ECO:0000256" key="3">
    <source>
        <dbReference type="ARBA" id="ARBA00022741"/>
    </source>
</evidence>
<dbReference type="GO" id="GO:0000160">
    <property type="term" value="P:phosphorelay signal transduction system"/>
    <property type="evidence" value="ECO:0007669"/>
    <property type="project" value="UniProtKB-KW"/>
</dbReference>
<feature type="domain" description="Histidine kinase" evidence="7">
    <location>
        <begin position="502"/>
        <end position="716"/>
    </location>
</feature>
<evidence type="ECO:0000313" key="9">
    <source>
        <dbReference type="Proteomes" id="UP000000365"/>
    </source>
</evidence>
<evidence type="ECO:0000256" key="1">
    <source>
        <dbReference type="ARBA" id="ARBA00022553"/>
    </source>
</evidence>
<dbReference type="STRING" id="410358.Mlab_1181"/>
<keyword evidence="6" id="KW-0902">Two-component regulatory system</keyword>
<dbReference type="EMBL" id="CP000559">
    <property type="protein sequence ID" value="ABN07350.1"/>
    <property type="molecule type" value="Genomic_DNA"/>
</dbReference>
<dbReference type="InterPro" id="IPR005467">
    <property type="entry name" value="His_kinase_dom"/>
</dbReference>
<dbReference type="GO" id="GO:0005524">
    <property type="term" value="F:ATP binding"/>
    <property type="evidence" value="ECO:0007669"/>
    <property type="project" value="UniProtKB-KW"/>
</dbReference>
<dbReference type="Gene3D" id="3.30.565.10">
    <property type="entry name" value="Histidine kinase-like ATPase, C-terminal domain"/>
    <property type="match status" value="2"/>
</dbReference>
<dbReference type="InterPro" id="IPR036890">
    <property type="entry name" value="HATPase_C_sf"/>
</dbReference>
<keyword evidence="1" id="KW-0597">Phosphoprotein</keyword>
<dbReference type="InterPro" id="IPR003594">
    <property type="entry name" value="HATPase_dom"/>
</dbReference>
<gene>
    <name evidence="8" type="ordered locus">Mlab_1181</name>
</gene>
<reference evidence="8 9" key="1">
    <citation type="journal article" date="2009" name="Stand. Genomic Sci.">
        <title>Complete genome sequence of Methanocorpusculum labreanum type strain Z.</title>
        <authorList>
            <person name="Anderson I.J."/>
            <person name="Sieprawska-Lupa M."/>
            <person name="Goltsman E."/>
            <person name="Lapidus A."/>
            <person name="Copeland A."/>
            <person name="Glavina Del Rio T."/>
            <person name="Tice H."/>
            <person name="Dalin E."/>
            <person name="Barry K."/>
            <person name="Pitluck S."/>
            <person name="Hauser L."/>
            <person name="Land M."/>
            <person name="Lucas S."/>
            <person name="Richardson P."/>
            <person name="Whitman W.B."/>
            <person name="Kyrpides N.C."/>
        </authorList>
    </citation>
    <scope>NUCLEOTIDE SEQUENCE [LARGE SCALE GENOMIC DNA]</scope>
    <source>
        <strain evidence="9">ATCC 43576 / DSM 4855 / Z</strain>
    </source>
</reference>
<sequence length="719" mass="80512">MINEETIPLKISPRAFTAFGADLVTNDNIAITELVKNSYDAFAYNVVVEFGEDEGGAYIKIIDDGLGMTRQVIKEVWAVLATKHKVKNPLIERDGKIRKVSGNKGLGRFSAAKLGNTMDIWTKSPDDGFLKIKINWKNLVDFDDLGECQITMEELNDTAIFQNPGTVIRIGDLNSIWSPEKILETKDSLSRLIAPFKNIDNFTIQLRSSTIEGPVNITAPKFIEKPPYKITGNVDAIGTIHWEYTYSPTNINHNPKTKTGIINWNEGKLGFTGYQEQLSLQECSGEMDYSCGPFSFEIRVWDLDVESRGEISAHYDIGKNDIRRALAQYKGLSIYRDNILVLPKSDASKDWLGIDLRRVSRIGKRISTNQIIGIVNINSKDNPELKDTTDREKLMDTKEYKEFINLLGSVINELENLRSLDKTRESETSSNGKKPLVNLFTSLSAERLVGKVELAVEKGEDNKQILKYVNEFNNENRENLDDLQKRVTYYAQTASLGSVATVILHELLNGMNAIIRFIKRVDKTCSPLETKTREALNDASESHARLVDLARTFSPLVRKDLYKAEYKCLVRETVDKSIRLIRAGDNAQGVVINNYLPNNILLPIHEGLLQTIFINLLDNACYWIQQNGQEKTIDITAKIIDDNQKIKIFVSDTGVGVSEEESECIFEAGETSKSQGFGMGLVIVTEILSYYGGKVGVLFPSLSSGATFEICIPLAKGAE</sequence>
<dbReference type="eggNOG" id="arCOG07443">
    <property type="taxonomic scope" value="Archaea"/>
</dbReference>
<keyword evidence="5" id="KW-0067">ATP-binding</keyword>
<dbReference type="SUPFAM" id="SSF55874">
    <property type="entry name" value="ATPase domain of HSP90 chaperone/DNA topoisomerase II/histidine kinase"/>
    <property type="match status" value="2"/>
</dbReference>
<evidence type="ECO:0000256" key="2">
    <source>
        <dbReference type="ARBA" id="ARBA00022679"/>
    </source>
</evidence>
<dbReference type="AlphaFoldDB" id="A2SSP4"/>
<evidence type="ECO:0000256" key="6">
    <source>
        <dbReference type="ARBA" id="ARBA00023012"/>
    </source>
</evidence>
<dbReference type="PRINTS" id="PR00344">
    <property type="entry name" value="BCTRLSENSOR"/>
</dbReference>
<evidence type="ECO:0000259" key="7">
    <source>
        <dbReference type="PROSITE" id="PS50109"/>
    </source>
</evidence>
<dbReference type="Proteomes" id="UP000000365">
    <property type="component" value="Chromosome"/>
</dbReference>
<dbReference type="InterPro" id="IPR004358">
    <property type="entry name" value="Sig_transdc_His_kin-like_C"/>
</dbReference>
<dbReference type="GeneID" id="4794595"/>
<dbReference type="EC" id="2.7.13.3" evidence="8"/>
<keyword evidence="4 8" id="KW-0418">Kinase</keyword>
<dbReference type="PROSITE" id="PS50109">
    <property type="entry name" value="HIS_KIN"/>
    <property type="match status" value="1"/>
</dbReference>
<dbReference type="Pfam" id="PF02518">
    <property type="entry name" value="HATPase_c"/>
    <property type="match status" value="1"/>
</dbReference>
<dbReference type="Pfam" id="PF13589">
    <property type="entry name" value="HATPase_c_3"/>
    <property type="match status" value="1"/>
</dbReference>
<dbReference type="RefSeq" id="WP_011833553.1">
    <property type="nucleotide sequence ID" value="NC_008942.1"/>
</dbReference>
<keyword evidence="2 8" id="KW-0808">Transferase</keyword>
<evidence type="ECO:0000313" key="8">
    <source>
        <dbReference type="EMBL" id="ABN07350.1"/>
    </source>
</evidence>
<evidence type="ECO:0000256" key="4">
    <source>
        <dbReference type="ARBA" id="ARBA00022777"/>
    </source>
</evidence>
<proteinExistence type="predicted"/>
<dbReference type="KEGG" id="mla:Mlab_1181"/>
<keyword evidence="9" id="KW-1185">Reference proteome</keyword>
<dbReference type="HOGENOM" id="CLU_012281_1_0_2"/>
<accession>A2SSP4</accession>
<dbReference type="PANTHER" id="PTHR43065:SF10">
    <property type="entry name" value="PEROXIDE STRESS-ACTIVATED HISTIDINE KINASE MAK3"/>
    <property type="match status" value="1"/>
</dbReference>
<name>A2SSP4_METLZ</name>
<evidence type="ECO:0000256" key="5">
    <source>
        <dbReference type="ARBA" id="ARBA00022840"/>
    </source>
</evidence>
<organism evidence="8 9">
    <name type="scientific">Methanocorpusculum labreanum (strain ATCC 43576 / DSM 4855 / Z)</name>
    <dbReference type="NCBI Taxonomy" id="410358"/>
    <lineage>
        <taxon>Archaea</taxon>
        <taxon>Methanobacteriati</taxon>
        <taxon>Methanobacteriota</taxon>
        <taxon>Stenosarchaea group</taxon>
        <taxon>Methanomicrobia</taxon>
        <taxon>Methanomicrobiales</taxon>
        <taxon>Methanocorpusculaceae</taxon>
        <taxon>Methanocorpusculum</taxon>
    </lineage>
</organism>
<dbReference type="PANTHER" id="PTHR43065">
    <property type="entry name" value="SENSOR HISTIDINE KINASE"/>
    <property type="match status" value="1"/>
</dbReference>
<dbReference type="OrthoDB" id="342253at2157"/>
<dbReference type="SMART" id="SM00387">
    <property type="entry name" value="HATPase_c"/>
    <property type="match status" value="1"/>
</dbReference>